<evidence type="ECO:0000256" key="1">
    <source>
        <dbReference type="SAM" id="MobiDB-lite"/>
    </source>
</evidence>
<dbReference type="EMBL" id="AP022620">
    <property type="protein sequence ID" value="BBZ77235.1"/>
    <property type="molecule type" value="Genomic_DNA"/>
</dbReference>
<evidence type="ECO:0000313" key="2">
    <source>
        <dbReference type="EMBL" id="BBZ77235.1"/>
    </source>
</evidence>
<dbReference type="KEGG" id="many:MANY_25720"/>
<proteinExistence type="predicted"/>
<accession>A0A6N4W8Z3</accession>
<dbReference type="AlphaFoldDB" id="A0A6N4W8Z3"/>
<name>A0A6N4W8Z3_9MYCO</name>
<protein>
    <submittedName>
        <fullName evidence="2">Uncharacterized protein</fullName>
    </submittedName>
</protein>
<gene>
    <name evidence="2" type="ORF">MANY_25720</name>
</gene>
<feature type="region of interest" description="Disordered" evidence="1">
    <location>
        <begin position="248"/>
        <end position="338"/>
    </location>
</feature>
<sequence length="338" mass="34754">MSTAVSSVFKTGVALAGAGAIAMSPLVPTHDARVPTVTLPFVELSGLATPALGAIPYQIGINTLGNLLALAPILIGSTEQCTACLGPAGNPAVPFTGWGLIGVGAGLITSPVVLVKTLQAGGNVNQALGAALLAIQTPLTNTFALLQAPRAAGGFALQAALDRAFNATKDIVDYTVNILAQALVTGPVTVIGGVVTGAQIFAGTLATTGDLITAFNAGRAPIEAAVNTSLTALTNEINEGRSTVYADLNTGPGVATSPIPTVAPRHSRRPPSPVRQPRRLPRSRRFLLAPREQRRPPVATMLRRQPIPARHHHQPAKPQSPPVARSASTRRTEPTGRS</sequence>
<organism evidence="2 3">
    <name type="scientific">Mycolicibacterium anyangense</name>
    <dbReference type="NCBI Taxonomy" id="1431246"/>
    <lineage>
        <taxon>Bacteria</taxon>
        <taxon>Bacillati</taxon>
        <taxon>Actinomycetota</taxon>
        <taxon>Actinomycetes</taxon>
        <taxon>Mycobacteriales</taxon>
        <taxon>Mycobacteriaceae</taxon>
        <taxon>Mycolicibacterium</taxon>
    </lineage>
</organism>
<reference evidence="2 3" key="1">
    <citation type="journal article" date="2019" name="Emerg. Microbes Infect.">
        <title>Comprehensive subspecies identification of 175 nontuberculous mycobacteria species based on 7547 genomic profiles.</title>
        <authorList>
            <person name="Matsumoto Y."/>
            <person name="Kinjo T."/>
            <person name="Motooka D."/>
            <person name="Nabeya D."/>
            <person name="Jung N."/>
            <person name="Uechi K."/>
            <person name="Horii T."/>
            <person name="Iida T."/>
            <person name="Fujita J."/>
            <person name="Nakamura S."/>
        </authorList>
    </citation>
    <scope>NUCLEOTIDE SEQUENCE [LARGE SCALE GENOMIC DNA]</scope>
    <source>
        <strain evidence="2 3">JCM 30275</strain>
    </source>
</reference>
<keyword evidence="3" id="KW-1185">Reference proteome</keyword>
<dbReference type="RefSeq" id="WP_163804577.1">
    <property type="nucleotide sequence ID" value="NZ_AP022620.1"/>
</dbReference>
<dbReference type="Proteomes" id="UP000467249">
    <property type="component" value="Chromosome"/>
</dbReference>
<evidence type="ECO:0000313" key="3">
    <source>
        <dbReference type="Proteomes" id="UP000467249"/>
    </source>
</evidence>
<feature type="compositionally biased region" description="Basic residues" evidence="1">
    <location>
        <begin position="276"/>
        <end position="285"/>
    </location>
</feature>